<comment type="caution">
    <text evidence="3">The sequence shown here is derived from an EMBL/GenBank/DDBJ whole genome shotgun (WGS) entry which is preliminary data.</text>
</comment>
<evidence type="ECO:0000313" key="3">
    <source>
        <dbReference type="EMBL" id="CAH0521495.1"/>
    </source>
</evidence>
<proteinExistence type="predicted"/>
<sequence>MTMPSLDQIFCTDPSERKPRNSLHSVCGVRNQRNALPIDRRTKASLRRCNAPNCRKTAKRGGRCIAHGGGNKCAVDGCITSVVSRGLCVAHGGGKRCQTPSCAKSAQAGGFCWVHGGGKKCGYHGCPKRAQSGGACIAHGGGKRCRIGGCNKVVQYDGLCVGHGGYRRCVYMNCNGRAMANDHCQQHGGSSICLLERCYKRAVRGGMCSEHKANASLQGVISGGFSASNLSSDEDQDRQMDRFANYDRLTTKEQSRMQSKDVSRKSRSEHEPSISRLIPIHDKVSASIALTADRFSHKDEARNRRTDAPFAPGFSALLDANDTCISLSRLRDLEDPKQSDYPILPSIRSLQPFHTGNVETTFHSPTTSDFRLMISHDQTLLKWESNGRVDEQNKANSFRNTHETTLHQLFVHSYNTNEQMIHP</sequence>
<evidence type="ECO:0000259" key="2">
    <source>
        <dbReference type="Pfam" id="PF24906"/>
    </source>
</evidence>
<dbReference type="EMBL" id="CAKLCB010000380">
    <property type="protein sequence ID" value="CAH0521495.1"/>
    <property type="molecule type" value="Genomic_DNA"/>
</dbReference>
<evidence type="ECO:0000313" key="4">
    <source>
        <dbReference type="Proteomes" id="UP001158986"/>
    </source>
</evidence>
<dbReference type="Proteomes" id="UP001158986">
    <property type="component" value="Unassembled WGS sequence"/>
</dbReference>
<feature type="domain" description="WRKY19-like zinc finger" evidence="2">
    <location>
        <begin position="47"/>
        <end position="69"/>
    </location>
</feature>
<organism evidence="3 4">
    <name type="scientific">Peronospora belbahrii</name>
    <dbReference type="NCBI Taxonomy" id="622444"/>
    <lineage>
        <taxon>Eukaryota</taxon>
        <taxon>Sar</taxon>
        <taxon>Stramenopiles</taxon>
        <taxon>Oomycota</taxon>
        <taxon>Peronosporomycetes</taxon>
        <taxon>Peronosporales</taxon>
        <taxon>Peronosporaceae</taxon>
        <taxon>Peronospora</taxon>
    </lineage>
</organism>
<accession>A0ABN8D7X3</accession>
<reference evidence="3 4" key="1">
    <citation type="submission" date="2021-11" db="EMBL/GenBank/DDBJ databases">
        <authorList>
            <person name="Islam A."/>
            <person name="Islam S."/>
            <person name="Flora M.S."/>
            <person name="Rahman M."/>
            <person name="Ziaur R.M."/>
            <person name="Epstein J.H."/>
            <person name="Hassan M."/>
            <person name="Klassen M."/>
            <person name="Woodard K."/>
            <person name="Webb A."/>
            <person name="Webby R.J."/>
            <person name="El Zowalaty M.E."/>
        </authorList>
    </citation>
    <scope>NUCLEOTIDE SEQUENCE [LARGE SCALE GENOMIC DNA]</scope>
    <source>
        <strain evidence="3">Pbs1</strain>
    </source>
</reference>
<gene>
    <name evidence="3" type="ORF">PBS001_LOCUS7942</name>
</gene>
<protein>
    <recommendedName>
        <fullName evidence="2">WRKY19-like zinc finger domain-containing protein</fullName>
    </recommendedName>
</protein>
<dbReference type="PANTHER" id="PTHR31827">
    <property type="entry name" value="EMB|CAB89363.1"/>
    <property type="match status" value="1"/>
</dbReference>
<dbReference type="PANTHER" id="PTHR31827:SF1">
    <property type="entry name" value="EMB|CAB89363.1"/>
    <property type="match status" value="1"/>
</dbReference>
<feature type="domain" description="WRKY19-like zinc finger" evidence="2">
    <location>
        <begin position="94"/>
        <end position="117"/>
    </location>
</feature>
<dbReference type="InterPro" id="IPR056866">
    <property type="entry name" value="Znf_WRKY19"/>
</dbReference>
<keyword evidence="4" id="KW-1185">Reference proteome</keyword>
<name>A0ABN8D7X3_9STRA</name>
<feature type="domain" description="WRKY19-like zinc finger" evidence="2">
    <location>
        <begin position="70"/>
        <end position="93"/>
    </location>
</feature>
<dbReference type="Pfam" id="PF24906">
    <property type="entry name" value="Zf_WRKY19"/>
    <property type="match status" value="3"/>
</dbReference>
<evidence type="ECO:0000256" key="1">
    <source>
        <dbReference type="SAM" id="MobiDB-lite"/>
    </source>
</evidence>
<feature type="region of interest" description="Disordered" evidence="1">
    <location>
        <begin position="246"/>
        <end position="277"/>
    </location>
</feature>